<evidence type="ECO:0000256" key="13">
    <source>
        <dbReference type="ARBA" id="ARBA00022917"/>
    </source>
</evidence>
<dbReference type="GO" id="GO:0004813">
    <property type="term" value="F:alanine-tRNA ligase activity"/>
    <property type="evidence" value="ECO:0007669"/>
    <property type="project" value="UniProtKB-EC"/>
</dbReference>
<keyword evidence="8" id="KW-0479">Metal-binding</keyword>
<keyword evidence="7" id="KW-0436">Ligase</keyword>
<proteinExistence type="inferred from homology"/>
<dbReference type="SUPFAM" id="SSF50447">
    <property type="entry name" value="Translation proteins"/>
    <property type="match status" value="1"/>
</dbReference>
<evidence type="ECO:0000256" key="8">
    <source>
        <dbReference type="ARBA" id="ARBA00022723"/>
    </source>
</evidence>
<keyword evidence="11" id="KW-0067">ATP-binding</keyword>
<keyword evidence="10" id="KW-0862">Zinc</keyword>
<dbReference type="InterPro" id="IPR003156">
    <property type="entry name" value="DHHA1_dom"/>
</dbReference>
<dbReference type="InterPro" id="IPR018165">
    <property type="entry name" value="Ala-tRNA-synth_IIc_core"/>
</dbReference>
<sequence>MNHKLYYRDAYLTDFSTKVLNQELEEGNWYVTLEETAFYPTGGGQPHDTGSIEGVSVINVEEVDGEIRHYIDRPLPGAVETVQCTVDWERRFDHMQQHSGQHILSAAFEELYGYRTVSFHLGKETLTIDLDIDELPREHAGAAESRANEIVMDARRIEAKWVNREEASRYPLRKQLSVTEDIRLVIIPEFDYNGCGGTHPKNTAETGLIKILGWERQRKKVRVEFICGHRVLSQLQQKHDLIRELSGLLNAPPEKMPASIQRMIAEGKHMEKTQEDMSEMLLQYEASTLMSDQNPKVLGKVFQNRTMKELQKLAKTIVDHGESRPVLLVAENAEKLQLVCARGENGQLNMKELLGEVLPVINGKGGGKPNFAQGGGEASIPGEDLLSLTIEKMNV</sequence>
<evidence type="ECO:0000256" key="12">
    <source>
        <dbReference type="ARBA" id="ARBA00022884"/>
    </source>
</evidence>
<evidence type="ECO:0000256" key="15">
    <source>
        <dbReference type="ARBA" id="ARBA00032577"/>
    </source>
</evidence>
<dbReference type="OrthoDB" id="9812949at2"/>
<evidence type="ECO:0000259" key="16">
    <source>
        <dbReference type="PROSITE" id="PS50860"/>
    </source>
</evidence>
<dbReference type="GO" id="GO:0005737">
    <property type="term" value="C:cytoplasm"/>
    <property type="evidence" value="ECO:0007669"/>
    <property type="project" value="UniProtKB-SubCell"/>
</dbReference>
<dbReference type="Proteomes" id="UP000034166">
    <property type="component" value="Unassembled WGS sequence"/>
</dbReference>
<evidence type="ECO:0000256" key="9">
    <source>
        <dbReference type="ARBA" id="ARBA00022741"/>
    </source>
</evidence>
<reference evidence="17 18" key="1">
    <citation type="submission" date="2015-04" db="EMBL/GenBank/DDBJ databases">
        <title>Taxonomic description and genome sequence of Bacillus campisalis sp. nov., a novel member of the genus Bacillus isolated from solar saltern.</title>
        <authorList>
            <person name="Mathan Kumar R."/>
            <person name="Kaur G."/>
            <person name="Kumar A."/>
            <person name="Singh N.K."/>
            <person name="Kaur N."/>
            <person name="Kumar N."/>
            <person name="Mayilraj S."/>
        </authorList>
    </citation>
    <scope>NUCLEOTIDE SEQUENCE [LARGE SCALE GENOMIC DNA]</scope>
    <source>
        <strain evidence="17 18">SA2-6</strain>
    </source>
</reference>
<comment type="similarity">
    <text evidence="3">Belongs to the class-II aminoacyl-tRNA synthetase family.</text>
</comment>
<dbReference type="PATRIC" id="fig|1408103.3.peg.4948"/>
<comment type="cofactor">
    <cofactor evidence="1">
        <name>Zn(2+)</name>
        <dbReference type="ChEBI" id="CHEBI:29105"/>
    </cofactor>
</comment>
<evidence type="ECO:0000256" key="4">
    <source>
        <dbReference type="ARBA" id="ARBA00013168"/>
    </source>
</evidence>
<evidence type="ECO:0000256" key="5">
    <source>
        <dbReference type="ARBA" id="ARBA00017959"/>
    </source>
</evidence>
<dbReference type="PANTHER" id="PTHR43462:SF1">
    <property type="entry name" value="ALANYL-TRNA EDITING PROTEIN AARSD1"/>
    <property type="match status" value="1"/>
</dbReference>
<evidence type="ECO:0000256" key="11">
    <source>
        <dbReference type="ARBA" id="ARBA00022840"/>
    </source>
</evidence>
<keyword evidence="6" id="KW-0820">tRNA-binding</keyword>
<dbReference type="AlphaFoldDB" id="A0A0M2SL77"/>
<dbReference type="GO" id="GO:0005524">
    <property type="term" value="F:ATP binding"/>
    <property type="evidence" value="ECO:0007669"/>
    <property type="project" value="UniProtKB-KW"/>
</dbReference>
<name>A0A0M2SL77_9BACI</name>
<dbReference type="InterPro" id="IPR009000">
    <property type="entry name" value="Transl_B-barrel_sf"/>
</dbReference>
<evidence type="ECO:0000256" key="6">
    <source>
        <dbReference type="ARBA" id="ARBA00022555"/>
    </source>
</evidence>
<dbReference type="Gene3D" id="3.10.310.40">
    <property type="match status" value="1"/>
</dbReference>
<evidence type="ECO:0000256" key="7">
    <source>
        <dbReference type="ARBA" id="ARBA00022598"/>
    </source>
</evidence>
<keyword evidence="12" id="KW-0694">RNA-binding</keyword>
<dbReference type="Pfam" id="PF07973">
    <property type="entry name" value="tRNA_SAD"/>
    <property type="match status" value="1"/>
</dbReference>
<dbReference type="SUPFAM" id="SSF55186">
    <property type="entry name" value="ThrRS/AlaRS common domain"/>
    <property type="match status" value="1"/>
</dbReference>
<dbReference type="InterPro" id="IPR012947">
    <property type="entry name" value="tRNA_SAD"/>
</dbReference>
<keyword evidence="14 17" id="KW-0030">Aminoacyl-tRNA synthetase</keyword>
<evidence type="ECO:0000256" key="2">
    <source>
        <dbReference type="ARBA" id="ARBA00004496"/>
    </source>
</evidence>
<dbReference type="RefSeq" id="WP_046525970.1">
    <property type="nucleotide sequence ID" value="NZ_LAYY01000097.1"/>
</dbReference>
<organism evidence="17 18">
    <name type="scientific">Mesobacillus campisalis</name>
    <dbReference type="NCBI Taxonomy" id="1408103"/>
    <lineage>
        <taxon>Bacteria</taxon>
        <taxon>Bacillati</taxon>
        <taxon>Bacillota</taxon>
        <taxon>Bacilli</taxon>
        <taxon>Bacillales</taxon>
        <taxon>Bacillaceae</taxon>
        <taxon>Mesobacillus</taxon>
    </lineage>
</organism>
<dbReference type="GO" id="GO:0006419">
    <property type="term" value="P:alanyl-tRNA aminoacylation"/>
    <property type="evidence" value="ECO:0007669"/>
    <property type="project" value="InterPro"/>
</dbReference>
<dbReference type="FunFam" id="3.10.310.40:FF:000001">
    <property type="entry name" value="Alanine--tRNA ligase"/>
    <property type="match status" value="1"/>
</dbReference>
<evidence type="ECO:0000256" key="10">
    <source>
        <dbReference type="ARBA" id="ARBA00022833"/>
    </source>
</evidence>
<comment type="subcellular location">
    <subcellularLocation>
        <location evidence="2">Cytoplasm</location>
    </subcellularLocation>
</comment>
<dbReference type="GO" id="GO:0000049">
    <property type="term" value="F:tRNA binding"/>
    <property type="evidence" value="ECO:0007669"/>
    <property type="project" value="UniProtKB-KW"/>
</dbReference>
<accession>A0A0M2SL77</accession>
<dbReference type="Gene3D" id="2.40.30.130">
    <property type="match status" value="1"/>
</dbReference>
<gene>
    <name evidence="17" type="ORF">WQ57_22945</name>
</gene>
<evidence type="ECO:0000313" key="18">
    <source>
        <dbReference type="Proteomes" id="UP000034166"/>
    </source>
</evidence>
<dbReference type="Pfam" id="PF02272">
    <property type="entry name" value="DHHA1"/>
    <property type="match status" value="1"/>
</dbReference>
<dbReference type="EMBL" id="LAYY01000097">
    <property type="protein sequence ID" value="KKK34411.1"/>
    <property type="molecule type" value="Genomic_DNA"/>
</dbReference>
<dbReference type="InterPro" id="IPR051335">
    <property type="entry name" value="Alanyl-tRNA_Editing_Enzymes"/>
</dbReference>
<keyword evidence="13" id="KW-0648">Protein biosynthesis</keyword>
<comment type="caution">
    <text evidence="17">The sequence shown here is derived from an EMBL/GenBank/DDBJ whole genome shotgun (WGS) entry which is preliminary data.</text>
</comment>
<dbReference type="EC" id="6.1.1.7" evidence="4"/>
<dbReference type="SMART" id="SM00863">
    <property type="entry name" value="tRNA_SAD"/>
    <property type="match status" value="1"/>
</dbReference>
<evidence type="ECO:0000313" key="17">
    <source>
        <dbReference type="EMBL" id="KKK34411.1"/>
    </source>
</evidence>
<evidence type="ECO:0000256" key="3">
    <source>
        <dbReference type="ARBA" id="ARBA00008226"/>
    </source>
</evidence>
<evidence type="ECO:0000256" key="1">
    <source>
        <dbReference type="ARBA" id="ARBA00001947"/>
    </source>
</evidence>
<feature type="domain" description="Alanyl-transfer RNA synthetases family profile" evidence="16">
    <location>
        <begin position="1"/>
        <end position="237"/>
    </location>
</feature>
<keyword evidence="9" id="KW-0547">Nucleotide-binding</keyword>
<dbReference type="GO" id="GO:0046872">
    <property type="term" value="F:metal ion binding"/>
    <property type="evidence" value="ECO:0007669"/>
    <property type="project" value="UniProtKB-KW"/>
</dbReference>
<dbReference type="InterPro" id="IPR018163">
    <property type="entry name" value="Thr/Ala-tRNA-synth_IIc_edit"/>
</dbReference>
<protein>
    <recommendedName>
        <fullName evidence="5">Alanine--tRNA ligase</fullName>
        <ecNumber evidence="4">6.1.1.7</ecNumber>
    </recommendedName>
    <alternativeName>
        <fullName evidence="15">Alanyl-tRNA synthetase</fullName>
    </alternativeName>
</protein>
<dbReference type="PROSITE" id="PS50860">
    <property type="entry name" value="AA_TRNA_LIGASE_II_ALA"/>
    <property type="match status" value="1"/>
</dbReference>
<keyword evidence="18" id="KW-1185">Reference proteome</keyword>
<evidence type="ECO:0000256" key="14">
    <source>
        <dbReference type="ARBA" id="ARBA00023146"/>
    </source>
</evidence>
<dbReference type="PANTHER" id="PTHR43462">
    <property type="entry name" value="ALANYL-TRNA EDITING PROTEIN"/>
    <property type="match status" value="1"/>
</dbReference>
<dbReference type="Gene3D" id="3.30.980.10">
    <property type="entry name" value="Threonyl-trna Synthetase, Chain A, domain 2"/>
    <property type="match status" value="1"/>
</dbReference>
<dbReference type="GO" id="GO:0002161">
    <property type="term" value="F:aminoacyl-tRNA deacylase activity"/>
    <property type="evidence" value="ECO:0007669"/>
    <property type="project" value="UniProtKB-ARBA"/>
</dbReference>